<dbReference type="RefSeq" id="WP_217777632.1">
    <property type="nucleotide sequence ID" value="NZ_JAHRWL010000001.1"/>
</dbReference>
<evidence type="ECO:0000259" key="1">
    <source>
        <dbReference type="Pfam" id="PF09361"/>
    </source>
</evidence>
<dbReference type="Proteomes" id="UP001166293">
    <property type="component" value="Unassembled WGS sequence"/>
</dbReference>
<accession>A0ABS6N748</accession>
<reference evidence="2" key="1">
    <citation type="submission" date="2021-06" db="EMBL/GenBank/DDBJ databases">
        <title>Thalassococcus sp. CAU 1522 isolated from sea sand, Republic of Korea.</title>
        <authorList>
            <person name="Kim W."/>
        </authorList>
    </citation>
    <scope>NUCLEOTIDE SEQUENCE</scope>
    <source>
        <strain evidence="2">CAU 1522</strain>
    </source>
</reference>
<comment type="caution">
    <text evidence="2">The sequence shown here is derived from an EMBL/GenBank/DDBJ whole genome shotgun (WGS) entry which is preliminary data.</text>
</comment>
<evidence type="ECO:0000313" key="2">
    <source>
        <dbReference type="EMBL" id="MBV2359841.1"/>
    </source>
</evidence>
<feature type="domain" description="Phasin" evidence="1">
    <location>
        <begin position="15"/>
        <end position="105"/>
    </location>
</feature>
<name>A0ABS6N748_9RHOB</name>
<keyword evidence="3" id="KW-1185">Reference proteome</keyword>
<sequence>MNKTTKPKTDTETGATAMTAAMKAVSPTVMHAWYDIMAESAEFVMKRLQQDMETQRAILSCKNPAELMKIQSEFYQTAMKQYSEEAAHLFKMMSEATGDALKQAQTGQARSYDDVPL</sequence>
<proteinExistence type="predicted"/>
<gene>
    <name evidence="2" type="ORF">KUH32_08650</name>
</gene>
<protein>
    <submittedName>
        <fullName evidence="2">Phasin family protein</fullName>
    </submittedName>
</protein>
<dbReference type="EMBL" id="JAHRWL010000001">
    <property type="protein sequence ID" value="MBV2359841.1"/>
    <property type="molecule type" value="Genomic_DNA"/>
</dbReference>
<organism evidence="2 3">
    <name type="scientific">Thalassococcus arenae</name>
    <dbReference type="NCBI Taxonomy" id="2851652"/>
    <lineage>
        <taxon>Bacteria</taxon>
        <taxon>Pseudomonadati</taxon>
        <taxon>Pseudomonadota</taxon>
        <taxon>Alphaproteobacteria</taxon>
        <taxon>Rhodobacterales</taxon>
        <taxon>Roseobacteraceae</taxon>
        <taxon>Thalassococcus</taxon>
    </lineage>
</organism>
<dbReference type="InterPro" id="IPR018968">
    <property type="entry name" value="Phasin"/>
</dbReference>
<dbReference type="Pfam" id="PF09361">
    <property type="entry name" value="Phasin_2"/>
    <property type="match status" value="1"/>
</dbReference>
<evidence type="ECO:0000313" key="3">
    <source>
        <dbReference type="Proteomes" id="UP001166293"/>
    </source>
</evidence>